<protein>
    <recommendedName>
        <fullName evidence="3">Tyr recombinase domain-containing protein</fullName>
    </recommendedName>
</protein>
<sequence length="465" mass="53263">MKNFTMVEVGRYRRLFDIDGMPVDLFNRFVVNMKDGENLSESTQVGYSEHVANMLDYLSELGLLDPHTPPSPTNAQRAISLYPRFLEDATLIDDPQLAQVAQNLGRAPISKASCSKHCAGINKFSEFSQKVITQENVLKRSLGIEAQTPPLRTFQPQQQTRSRFETLRLQQNSVIASCINGAKLKATKRKPRLTTKVPEQTFAGKDFPRNRLIQAINRATNSRDRLLWIMLPATGLRFSEAMQSRLSDIDLKKRTMRVYDPYGARNPLTKAEKKLPNKGRRTTKVYILEPLKDMFFDALEDYLKDRPRVIGQDYLFLQATPEKYGEPQCTSTPFKTLNGTCNRAFKRAQIKESIHTDSAAQRPYTLHSLRHFYAMWLKNCVRSKRSQKLGLEIYQIQRLMGHKKLSTTMRYCHDDQNIVDMIMEVSDLTMAGQIGEVDLDIHYGTALIEYGKSLLSNGIKRLELQ</sequence>
<dbReference type="AlphaFoldDB" id="A0A327NBB6"/>
<comment type="caution">
    <text evidence="4">The sequence shown here is derived from an EMBL/GenBank/DDBJ whole genome shotgun (WGS) entry which is preliminary data.</text>
</comment>
<evidence type="ECO:0000313" key="5">
    <source>
        <dbReference type="Proteomes" id="UP000249493"/>
    </source>
</evidence>
<dbReference type="PANTHER" id="PTHR30349">
    <property type="entry name" value="PHAGE INTEGRASE-RELATED"/>
    <property type="match status" value="1"/>
</dbReference>
<dbReference type="InterPro" id="IPR002104">
    <property type="entry name" value="Integrase_catalytic"/>
</dbReference>
<dbReference type="RefSeq" id="WP_111280169.1">
    <property type="nucleotide sequence ID" value="NZ_QLIN01000001.1"/>
</dbReference>
<keyword evidence="2" id="KW-0233">DNA recombination</keyword>
<evidence type="ECO:0000259" key="3">
    <source>
        <dbReference type="PROSITE" id="PS51898"/>
    </source>
</evidence>
<dbReference type="CDD" id="cd00397">
    <property type="entry name" value="DNA_BRE_C"/>
    <property type="match status" value="1"/>
</dbReference>
<dbReference type="GO" id="GO:0006310">
    <property type="term" value="P:DNA recombination"/>
    <property type="evidence" value="ECO:0007669"/>
    <property type="project" value="UniProtKB-KW"/>
</dbReference>
<feature type="domain" description="Tyr recombinase" evidence="3">
    <location>
        <begin position="198"/>
        <end position="427"/>
    </location>
</feature>
<dbReference type="GO" id="GO:0003677">
    <property type="term" value="F:DNA binding"/>
    <property type="evidence" value="ECO:0007669"/>
    <property type="project" value="InterPro"/>
</dbReference>
<evidence type="ECO:0000313" key="4">
    <source>
        <dbReference type="EMBL" id="RAI72540.1"/>
    </source>
</evidence>
<dbReference type="InterPro" id="IPR011010">
    <property type="entry name" value="DNA_brk_join_enz"/>
</dbReference>
<dbReference type="PROSITE" id="PS51898">
    <property type="entry name" value="TYR_RECOMBINASE"/>
    <property type="match status" value="1"/>
</dbReference>
<dbReference type="Pfam" id="PF00589">
    <property type="entry name" value="Phage_integrase"/>
    <property type="match status" value="1"/>
</dbReference>
<keyword evidence="1" id="KW-0229">DNA integration</keyword>
<evidence type="ECO:0000256" key="1">
    <source>
        <dbReference type="ARBA" id="ARBA00022908"/>
    </source>
</evidence>
<reference evidence="4 5" key="1">
    <citation type="submission" date="2018-06" db="EMBL/GenBank/DDBJ databases">
        <authorList>
            <person name="Zhirakovskaya E."/>
        </authorList>
    </citation>
    <scope>NUCLEOTIDE SEQUENCE [LARGE SCALE GENOMIC DNA]</scope>
    <source>
        <strain evidence="4 5">LY3</strain>
    </source>
</reference>
<dbReference type="Proteomes" id="UP000249493">
    <property type="component" value="Unassembled WGS sequence"/>
</dbReference>
<evidence type="ECO:0000256" key="2">
    <source>
        <dbReference type="ARBA" id="ARBA00023172"/>
    </source>
</evidence>
<dbReference type="InterPro" id="IPR013762">
    <property type="entry name" value="Integrase-like_cat_sf"/>
</dbReference>
<dbReference type="EMBL" id="QLIN01000001">
    <property type="protein sequence ID" value="RAI72540.1"/>
    <property type="molecule type" value="Genomic_DNA"/>
</dbReference>
<proteinExistence type="predicted"/>
<organism evidence="4 5">
    <name type="scientific">Pseudomonas fluorescens</name>
    <dbReference type="NCBI Taxonomy" id="294"/>
    <lineage>
        <taxon>Bacteria</taxon>
        <taxon>Pseudomonadati</taxon>
        <taxon>Pseudomonadota</taxon>
        <taxon>Gammaproteobacteria</taxon>
        <taxon>Pseudomonadales</taxon>
        <taxon>Pseudomonadaceae</taxon>
        <taxon>Pseudomonas</taxon>
    </lineage>
</organism>
<accession>A0A327NBB6</accession>
<dbReference type="GO" id="GO:0015074">
    <property type="term" value="P:DNA integration"/>
    <property type="evidence" value="ECO:0007669"/>
    <property type="project" value="UniProtKB-KW"/>
</dbReference>
<name>A0A327NBB6_PSEFL</name>
<dbReference type="PANTHER" id="PTHR30349:SF64">
    <property type="entry name" value="PROPHAGE INTEGRASE INTD-RELATED"/>
    <property type="match status" value="1"/>
</dbReference>
<gene>
    <name evidence="4" type="ORF">DOZ80_03090</name>
</gene>
<dbReference type="InterPro" id="IPR050090">
    <property type="entry name" value="Tyrosine_recombinase_XerCD"/>
</dbReference>
<dbReference type="SUPFAM" id="SSF56349">
    <property type="entry name" value="DNA breaking-rejoining enzymes"/>
    <property type="match status" value="1"/>
</dbReference>
<dbReference type="Gene3D" id="1.10.443.10">
    <property type="entry name" value="Intergrase catalytic core"/>
    <property type="match status" value="1"/>
</dbReference>